<gene>
    <name evidence="1" type="ORF">I553_5610</name>
</gene>
<protein>
    <submittedName>
        <fullName evidence="1">Uncharacterized protein</fullName>
    </submittedName>
</protein>
<evidence type="ECO:0000313" key="1">
    <source>
        <dbReference type="EMBL" id="EUA23540.1"/>
    </source>
</evidence>
<name>X7ZY29_MYCXE</name>
<reference evidence="1" key="1">
    <citation type="submission" date="2014-01" db="EMBL/GenBank/DDBJ databases">
        <authorList>
            <person name="Brown-Elliot B."/>
            <person name="Wallace R."/>
            <person name="Lenaerts A."/>
            <person name="Ordway D."/>
            <person name="DeGroote M.A."/>
            <person name="Parker T."/>
            <person name="Sizemore C."/>
            <person name="Tallon L.J."/>
            <person name="Sadzewicz L.K."/>
            <person name="Sengamalay N."/>
            <person name="Fraser C.M."/>
            <person name="Hine E."/>
            <person name="Shefchek K.A."/>
            <person name="Das S.P."/>
            <person name="Tettelin H."/>
        </authorList>
    </citation>
    <scope>NUCLEOTIDE SEQUENCE [LARGE SCALE GENOMIC DNA]</scope>
    <source>
        <strain evidence="1">4042</strain>
    </source>
</reference>
<comment type="caution">
    <text evidence="1">The sequence shown here is derived from an EMBL/GenBank/DDBJ whole genome shotgun (WGS) entry which is preliminary data.</text>
</comment>
<organism evidence="1">
    <name type="scientific">Mycobacterium xenopi 4042</name>
    <dbReference type="NCBI Taxonomy" id="1299334"/>
    <lineage>
        <taxon>Bacteria</taxon>
        <taxon>Bacillati</taxon>
        <taxon>Actinomycetota</taxon>
        <taxon>Actinomycetes</taxon>
        <taxon>Mycobacteriales</taxon>
        <taxon>Mycobacteriaceae</taxon>
        <taxon>Mycobacterium</taxon>
    </lineage>
</organism>
<accession>X7ZY29</accession>
<proteinExistence type="predicted"/>
<dbReference type="EMBL" id="JAOB01000069">
    <property type="protein sequence ID" value="EUA23540.1"/>
    <property type="molecule type" value="Genomic_DNA"/>
</dbReference>
<sequence>MRMTEVVPAPEEPVTETIGCWRDMAGQPTWVRKRPRVP</sequence>
<dbReference type="AlphaFoldDB" id="X7ZY29"/>